<dbReference type="Gene3D" id="1.10.10.10">
    <property type="entry name" value="Winged helix-like DNA-binding domain superfamily/Winged helix DNA-binding domain"/>
    <property type="match status" value="1"/>
</dbReference>
<dbReference type="AlphaFoldDB" id="A0A1G9WSV4"/>
<gene>
    <name evidence="1" type="ORF">SAMN04488502_10882</name>
</gene>
<evidence type="ECO:0008006" key="3">
    <source>
        <dbReference type="Google" id="ProtNLM"/>
    </source>
</evidence>
<organism evidence="1 2">
    <name type="scientific">Dendrosporobacter quercicolus</name>
    <dbReference type="NCBI Taxonomy" id="146817"/>
    <lineage>
        <taxon>Bacteria</taxon>
        <taxon>Bacillati</taxon>
        <taxon>Bacillota</taxon>
        <taxon>Negativicutes</taxon>
        <taxon>Selenomonadales</taxon>
        <taxon>Sporomusaceae</taxon>
        <taxon>Dendrosporobacter</taxon>
    </lineage>
</organism>
<dbReference type="InterPro" id="IPR036388">
    <property type="entry name" value="WH-like_DNA-bd_sf"/>
</dbReference>
<name>A0A1G9WSV4_9FIRM</name>
<reference evidence="1 2" key="1">
    <citation type="submission" date="2016-10" db="EMBL/GenBank/DDBJ databases">
        <authorList>
            <person name="de Groot N.N."/>
        </authorList>
    </citation>
    <scope>NUCLEOTIDE SEQUENCE [LARGE SCALE GENOMIC DNA]</scope>
    <source>
        <strain evidence="1 2">DSM 1736</strain>
    </source>
</reference>
<dbReference type="OrthoDB" id="1739831at2"/>
<dbReference type="STRING" id="146817.SAMN04488502_10882"/>
<protein>
    <recommendedName>
        <fullName evidence="3">Flagellar operon protein TIGR03826</fullName>
    </recommendedName>
</protein>
<evidence type="ECO:0000313" key="2">
    <source>
        <dbReference type="Proteomes" id="UP000214880"/>
    </source>
</evidence>
<dbReference type="Proteomes" id="UP000214880">
    <property type="component" value="Unassembled WGS sequence"/>
</dbReference>
<sequence>MGLANCPECGKLYVENTSGLCPACYEVEEYEELKIVEFLREQGKASIEEICKATGVREKTILRMMKRGRFKGTFDITYPCESCGANISEGRLCPACSKNITDQVKESNERRQEQDRDGVRIYTKSFFKK</sequence>
<dbReference type="EMBL" id="FNHB01000008">
    <property type="protein sequence ID" value="SDM87684.1"/>
    <property type="molecule type" value="Genomic_DNA"/>
</dbReference>
<evidence type="ECO:0000313" key="1">
    <source>
        <dbReference type="EMBL" id="SDM87684.1"/>
    </source>
</evidence>
<keyword evidence="2" id="KW-1185">Reference proteome</keyword>
<accession>A0A1G9WSV4</accession>
<proteinExistence type="predicted"/>